<keyword evidence="2" id="KW-1185">Reference proteome</keyword>
<comment type="caution">
    <text evidence="1">The sequence shown here is derived from an EMBL/GenBank/DDBJ whole genome shotgun (WGS) entry which is preliminary data.</text>
</comment>
<dbReference type="Proteomes" id="UP000679179">
    <property type="component" value="Unassembled WGS sequence"/>
</dbReference>
<organism evidence="1 2">
    <name type="scientific">Clostridium polyendosporum</name>
    <dbReference type="NCBI Taxonomy" id="69208"/>
    <lineage>
        <taxon>Bacteria</taxon>
        <taxon>Bacillati</taxon>
        <taxon>Bacillota</taxon>
        <taxon>Clostridia</taxon>
        <taxon>Eubacteriales</taxon>
        <taxon>Clostridiaceae</taxon>
        <taxon>Clostridium</taxon>
    </lineage>
</organism>
<accession>A0A919S328</accession>
<dbReference type="EMBL" id="BOPZ01000043">
    <property type="protein sequence ID" value="GIM30574.1"/>
    <property type="molecule type" value="Genomic_DNA"/>
</dbReference>
<reference evidence="1" key="1">
    <citation type="submission" date="2021-03" db="EMBL/GenBank/DDBJ databases">
        <title>Taxonomic study of Clostridium polyendosporum from meadow-gley soil under rice.</title>
        <authorList>
            <person name="Kobayashi H."/>
            <person name="Tanizawa Y."/>
            <person name="Yagura M."/>
        </authorList>
    </citation>
    <scope>NUCLEOTIDE SEQUENCE</scope>
    <source>
        <strain evidence="1">JCM 30710</strain>
    </source>
</reference>
<protein>
    <submittedName>
        <fullName evidence="1">Uncharacterized protein</fullName>
    </submittedName>
</protein>
<evidence type="ECO:0000313" key="1">
    <source>
        <dbReference type="EMBL" id="GIM30574.1"/>
    </source>
</evidence>
<proteinExistence type="predicted"/>
<gene>
    <name evidence="1" type="ORF">CPJCM30710_32400</name>
</gene>
<dbReference type="AlphaFoldDB" id="A0A919S328"/>
<sequence>MINRNNNFMNKQIINNVLRLYVKGLDYTRIIEIMNERLSTNYYSKQNKINQKIANL</sequence>
<evidence type="ECO:0000313" key="2">
    <source>
        <dbReference type="Proteomes" id="UP000679179"/>
    </source>
</evidence>
<name>A0A919S328_9CLOT</name>